<reference evidence="3" key="1">
    <citation type="submission" date="2016-07" db="EMBL/GenBank/DDBJ databases">
        <authorList>
            <person name="Florea S."/>
            <person name="Webb J.S."/>
            <person name="Jaromczyk J."/>
            <person name="Schardl C.L."/>
        </authorList>
    </citation>
    <scope>NUCLEOTIDE SEQUENCE [LARGE SCALE GENOMIC DNA]</scope>
    <source>
        <strain evidence="3">MIT 01-6242</strain>
    </source>
</reference>
<accession>A0A1B1U5M3</accession>
<dbReference type="OrthoDB" id="5328482at2"/>
<dbReference type="KEGG" id="het:BBW65_04190"/>
<evidence type="ECO:0000313" key="2">
    <source>
        <dbReference type="EMBL" id="ANV98050.1"/>
    </source>
</evidence>
<dbReference type="RefSeq" id="WP_066340157.1">
    <property type="nucleotide sequence ID" value="NZ_CP016503.1"/>
</dbReference>
<protein>
    <recommendedName>
        <fullName evidence="4">Outer membrane protein beta-barrel domain-containing protein</fullName>
    </recommendedName>
</protein>
<organism evidence="2 3">
    <name type="scientific">Helicobacter enhydrae</name>
    <dbReference type="NCBI Taxonomy" id="222136"/>
    <lineage>
        <taxon>Bacteria</taxon>
        <taxon>Pseudomonadati</taxon>
        <taxon>Campylobacterota</taxon>
        <taxon>Epsilonproteobacteria</taxon>
        <taxon>Campylobacterales</taxon>
        <taxon>Helicobacteraceae</taxon>
        <taxon>Helicobacter</taxon>
    </lineage>
</organism>
<evidence type="ECO:0000256" key="1">
    <source>
        <dbReference type="SAM" id="SignalP"/>
    </source>
</evidence>
<name>A0A1B1U5M3_9HELI</name>
<keyword evidence="1" id="KW-0732">Signal</keyword>
<gene>
    <name evidence="2" type="ORF">BBW65_04190</name>
</gene>
<sequence length="242" mass="27097">MNSKVLSVLLGCSLLIPAIAQEKPQNDKSGFLMGFEFETTQVDIYQKFTTTTGGQTEYYGKKDETLFLASAVLGYQHYFGEIQGIATKVTLGAGLYPVEVSTSGIKVGQNQSVDFTTSFLPIKSSVELSYLLDFVNSGLHSLGLDLTLGYEFGVNLVAHSMQPGDKNMLTTLFTQNLYPKVGLHYIYGNHQFNLSYKFLRLLNKAQLEILNGDVVSEWKFQSFAYNLKNKPSDLSFSYIYRY</sequence>
<feature type="chain" id="PRO_5008530188" description="Outer membrane protein beta-barrel domain-containing protein" evidence="1">
    <location>
        <begin position="21"/>
        <end position="242"/>
    </location>
</feature>
<feature type="signal peptide" evidence="1">
    <location>
        <begin position="1"/>
        <end position="20"/>
    </location>
</feature>
<evidence type="ECO:0000313" key="3">
    <source>
        <dbReference type="Proteomes" id="UP000092884"/>
    </source>
</evidence>
<dbReference type="AlphaFoldDB" id="A0A1B1U5M3"/>
<dbReference type="Proteomes" id="UP000092884">
    <property type="component" value="Chromosome"/>
</dbReference>
<dbReference type="STRING" id="222136.BBW65_04190"/>
<evidence type="ECO:0008006" key="4">
    <source>
        <dbReference type="Google" id="ProtNLM"/>
    </source>
</evidence>
<keyword evidence="3" id="KW-1185">Reference proteome</keyword>
<dbReference type="EMBL" id="CP016503">
    <property type="protein sequence ID" value="ANV98050.1"/>
    <property type="molecule type" value="Genomic_DNA"/>
</dbReference>
<proteinExistence type="predicted"/>